<accession>A0A0B4DWN1</accession>
<evidence type="ECO:0000256" key="1">
    <source>
        <dbReference type="SAM" id="MobiDB-lite"/>
    </source>
</evidence>
<gene>
    <name evidence="2" type="ORF">RM50_03555</name>
</gene>
<feature type="compositionally biased region" description="Basic and acidic residues" evidence="1">
    <location>
        <begin position="73"/>
        <end position="86"/>
    </location>
</feature>
<dbReference type="AlphaFoldDB" id="A0A0B4DWN1"/>
<evidence type="ECO:0000313" key="2">
    <source>
        <dbReference type="EMBL" id="KIC68870.1"/>
    </source>
</evidence>
<dbReference type="OrthoDB" id="4951782at2"/>
<sequence>MMHGATFSGNLFFDPLATNLGSALGGGPAAAKGPVPARGPVQEQADPSGPPRRRGVQSPAEHKALRAASLSKVSRDLERMLRERKR</sequence>
<dbReference type="RefSeq" id="WP_043450018.1">
    <property type="nucleotide sequence ID" value="NZ_JWTB01000007.1"/>
</dbReference>
<organism evidence="2 3">
    <name type="scientific">Pseudarthrobacter phenanthrenivorans</name>
    <name type="common">Arthrobacter phenanthrenivorans</name>
    <dbReference type="NCBI Taxonomy" id="361575"/>
    <lineage>
        <taxon>Bacteria</taxon>
        <taxon>Bacillati</taxon>
        <taxon>Actinomycetota</taxon>
        <taxon>Actinomycetes</taxon>
        <taxon>Micrococcales</taxon>
        <taxon>Micrococcaceae</taxon>
        <taxon>Pseudarthrobacter</taxon>
    </lineage>
</organism>
<evidence type="ECO:0000313" key="3">
    <source>
        <dbReference type="Proteomes" id="UP000031196"/>
    </source>
</evidence>
<protein>
    <submittedName>
        <fullName evidence="2">Uncharacterized protein</fullName>
    </submittedName>
</protein>
<dbReference type="Proteomes" id="UP000031196">
    <property type="component" value="Unassembled WGS sequence"/>
</dbReference>
<dbReference type="EMBL" id="JWTB01000007">
    <property type="protein sequence ID" value="KIC68870.1"/>
    <property type="molecule type" value="Genomic_DNA"/>
</dbReference>
<feature type="region of interest" description="Disordered" evidence="1">
    <location>
        <begin position="18"/>
        <end position="86"/>
    </location>
</feature>
<comment type="caution">
    <text evidence="2">The sequence shown here is derived from an EMBL/GenBank/DDBJ whole genome shotgun (WGS) entry which is preliminary data.</text>
</comment>
<reference evidence="2 3" key="1">
    <citation type="submission" date="2014-12" db="EMBL/GenBank/DDBJ databases">
        <title>Genome sequencing of Arthrobacter phenanthrenivorans SWC37.</title>
        <authorList>
            <person name="Tan P.W."/>
            <person name="Chan K.-G."/>
        </authorList>
    </citation>
    <scope>NUCLEOTIDE SEQUENCE [LARGE SCALE GENOMIC DNA]</scope>
    <source>
        <strain evidence="2 3">SWC37</strain>
    </source>
</reference>
<feature type="compositionally biased region" description="Low complexity" evidence="1">
    <location>
        <begin position="29"/>
        <end position="40"/>
    </location>
</feature>
<proteinExistence type="predicted"/>
<name>A0A0B4DWN1_PSEPS</name>